<dbReference type="AlphaFoldDB" id="A0A2N5VFH3"/>
<dbReference type="EMBL" id="PGCI01000021">
    <property type="protein sequence ID" value="PLW48742.1"/>
    <property type="molecule type" value="Genomic_DNA"/>
</dbReference>
<gene>
    <name evidence="2" type="ORF">PCASD_03247</name>
</gene>
<organism evidence="2 3">
    <name type="scientific">Puccinia coronata f. sp. avenae</name>
    <dbReference type="NCBI Taxonomy" id="200324"/>
    <lineage>
        <taxon>Eukaryota</taxon>
        <taxon>Fungi</taxon>
        <taxon>Dikarya</taxon>
        <taxon>Basidiomycota</taxon>
        <taxon>Pucciniomycotina</taxon>
        <taxon>Pucciniomycetes</taxon>
        <taxon>Pucciniales</taxon>
        <taxon>Pucciniaceae</taxon>
        <taxon>Puccinia</taxon>
    </lineage>
</organism>
<accession>A0A2N5VFH3</accession>
<feature type="region of interest" description="Disordered" evidence="1">
    <location>
        <begin position="160"/>
        <end position="200"/>
    </location>
</feature>
<dbReference type="Proteomes" id="UP000235392">
    <property type="component" value="Unassembled WGS sequence"/>
</dbReference>
<evidence type="ECO:0000256" key="1">
    <source>
        <dbReference type="SAM" id="MobiDB-lite"/>
    </source>
</evidence>
<protein>
    <submittedName>
        <fullName evidence="2">Uncharacterized protein</fullName>
    </submittedName>
</protein>
<name>A0A2N5VFH3_9BASI</name>
<reference evidence="2 3" key="1">
    <citation type="submission" date="2017-11" db="EMBL/GenBank/DDBJ databases">
        <title>De novo assembly and phasing of dikaryotic genomes from two isolates of Puccinia coronata f. sp. avenae, the causal agent of oat crown rust.</title>
        <authorList>
            <person name="Miller M.E."/>
            <person name="Zhang Y."/>
            <person name="Omidvar V."/>
            <person name="Sperschneider J."/>
            <person name="Schwessinger B."/>
            <person name="Raley C."/>
            <person name="Palmer J.M."/>
            <person name="Garnica D."/>
            <person name="Upadhyaya N."/>
            <person name="Rathjen J."/>
            <person name="Taylor J.M."/>
            <person name="Park R.F."/>
            <person name="Dodds P.N."/>
            <person name="Hirsch C.D."/>
            <person name="Kianian S.F."/>
            <person name="Figueroa M."/>
        </authorList>
    </citation>
    <scope>NUCLEOTIDE SEQUENCE [LARGE SCALE GENOMIC DNA]</scope>
    <source>
        <strain evidence="2">12SD80</strain>
    </source>
</reference>
<proteinExistence type="predicted"/>
<comment type="caution">
    <text evidence="2">The sequence shown here is derived from an EMBL/GenBank/DDBJ whole genome shotgun (WGS) entry which is preliminary data.</text>
</comment>
<sequence length="200" mass="20840">MLAVDTTHQPGKPNAQLVMQKATGDDAPTSPSDRDSSDNEEAIPSPGLADTSSALDECGTPVEAATTLPAGSTPDPSPLPTGEPTFSLACRLTRILAHQSPQQMMFQASHPIVIALTTVNPLHHEPHPPVANQRTTLRQVPQQWLPESAAEGVLLLGLSQPSSSALDKPNTPLKTQSPAKTLGTGSMLDLEPPAGDTSLA</sequence>
<feature type="region of interest" description="Disordered" evidence="1">
    <location>
        <begin position="1"/>
        <end position="84"/>
    </location>
</feature>
<evidence type="ECO:0000313" key="3">
    <source>
        <dbReference type="Proteomes" id="UP000235392"/>
    </source>
</evidence>
<evidence type="ECO:0000313" key="2">
    <source>
        <dbReference type="EMBL" id="PLW48742.1"/>
    </source>
</evidence>